<evidence type="ECO:0000313" key="4">
    <source>
        <dbReference type="Proteomes" id="UP001157126"/>
    </source>
</evidence>
<sequence>MPVHVRDVLEVPSLAGAELLCGRSGLGREVRRVSAVDASTSPEDDVLSAAGDLYLTSLYAVRSQPEDIAAYMEDFVRTEAAAVVVIDEFVPRLPVAAVRLCEAAGLPVLMLDRHVPYAAVIAEVMELVLLDRQSALDTQRVAVVRDPGQPAAVRMQALRELAPGLRAAVSAVYVSGREARALAGHPSGRRERRHATYIGMPDGVLILVDAGEGAEGADGHPEVQHVVDAVRAAVPSARVGVSTPALPLALAGRAIDEAWSAATGAHVLGRAVARFPELGMLRVVLAMRDDPELAAMANSVLGPLRERDDARRSGALSATVRAYLASGRSIPATARACFVHDNTVRYRLGLARDLLREHTASPDPLDDVAVALLADAVLAQAR</sequence>
<dbReference type="PANTHER" id="PTHR33744">
    <property type="entry name" value="CARBOHYDRATE DIACID REGULATOR"/>
    <property type="match status" value="1"/>
</dbReference>
<evidence type="ECO:0000313" key="3">
    <source>
        <dbReference type="EMBL" id="GMA41644.1"/>
    </source>
</evidence>
<protein>
    <recommendedName>
        <fullName evidence="5">PucR-like helix-turn-helix protein</fullName>
    </recommendedName>
</protein>
<dbReference type="EMBL" id="BSUO01000001">
    <property type="protein sequence ID" value="GMA41644.1"/>
    <property type="molecule type" value="Genomic_DNA"/>
</dbReference>
<dbReference type="Pfam" id="PF07905">
    <property type="entry name" value="PucR"/>
    <property type="match status" value="1"/>
</dbReference>
<evidence type="ECO:0000259" key="2">
    <source>
        <dbReference type="Pfam" id="PF13556"/>
    </source>
</evidence>
<keyword evidence="4" id="KW-1185">Reference proteome</keyword>
<dbReference type="Proteomes" id="UP001157126">
    <property type="component" value="Unassembled WGS sequence"/>
</dbReference>
<accession>A0ABQ6IVZ2</accession>
<comment type="caution">
    <text evidence="3">The sequence shown here is derived from an EMBL/GenBank/DDBJ whole genome shotgun (WGS) entry which is preliminary data.</text>
</comment>
<organism evidence="3 4">
    <name type="scientific">Mobilicoccus caccae</name>
    <dbReference type="NCBI Taxonomy" id="1859295"/>
    <lineage>
        <taxon>Bacteria</taxon>
        <taxon>Bacillati</taxon>
        <taxon>Actinomycetota</taxon>
        <taxon>Actinomycetes</taxon>
        <taxon>Micrococcales</taxon>
        <taxon>Dermatophilaceae</taxon>
        <taxon>Mobilicoccus</taxon>
    </lineage>
</organism>
<dbReference type="PANTHER" id="PTHR33744:SF1">
    <property type="entry name" value="DNA-BINDING TRANSCRIPTIONAL ACTIVATOR ADER"/>
    <property type="match status" value="1"/>
</dbReference>
<proteinExistence type="predicted"/>
<evidence type="ECO:0008006" key="5">
    <source>
        <dbReference type="Google" id="ProtNLM"/>
    </source>
</evidence>
<dbReference type="Gene3D" id="1.10.10.2840">
    <property type="entry name" value="PucR C-terminal helix-turn-helix domain"/>
    <property type="match status" value="1"/>
</dbReference>
<dbReference type="Pfam" id="PF13556">
    <property type="entry name" value="HTH_30"/>
    <property type="match status" value="1"/>
</dbReference>
<feature type="domain" description="PucR C-terminal helix-turn-helix" evidence="2">
    <location>
        <begin position="317"/>
        <end position="373"/>
    </location>
</feature>
<feature type="domain" description="Purine catabolism PurC-like" evidence="1">
    <location>
        <begin position="7"/>
        <end position="127"/>
    </location>
</feature>
<evidence type="ECO:0000259" key="1">
    <source>
        <dbReference type="Pfam" id="PF07905"/>
    </source>
</evidence>
<dbReference type="InterPro" id="IPR025736">
    <property type="entry name" value="PucR_C-HTH_dom"/>
</dbReference>
<name>A0ABQ6IVZ2_9MICO</name>
<gene>
    <name evidence="3" type="ORF">GCM10025883_36890</name>
</gene>
<dbReference type="InterPro" id="IPR051448">
    <property type="entry name" value="CdaR-like_regulators"/>
</dbReference>
<reference evidence="4" key="1">
    <citation type="journal article" date="2019" name="Int. J. Syst. Evol. Microbiol.">
        <title>The Global Catalogue of Microorganisms (GCM) 10K type strain sequencing project: providing services to taxonomists for standard genome sequencing and annotation.</title>
        <authorList>
            <consortium name="The Broad Institute Genomics Platform"/>
            <consortium name="The Broad Institute Genome Sequencing Center for Infectious Disease"/>
            <person name="Wu L."/>
            <person name="Ma J."/>
        </authorList>
    </citation>
    <scope>NUCLEOTIDE SEQUENCE [LARGE SCALE GENOMIC DNA]</scope>
    <source>
        <strain evidence="4">NBRC 113072</strain>
    </source>
</reference>
<dbReference type="InterPro" id="IPR012914">
    <property type="entry name" value="PucR_dom"/>
</dbReference>
<dbReference type="InterPro" id="IPR042070">
    <property type="entry name" value="PucR_C-HTH_sf"/>
</dbReference>
<dbReference type="RefSeq" id="WP_284305186.1">
    <property type="nucleotide sequence ID" value="NZ_BSUO01000001.1"/>
</dbReference>